<dbReference type="EMBL" id="BRPK01000003">
    <property type="protein sequence ID" value="GLB35823.1"/>
    <property type="molecule type" value="Genomic_DNA"/>
</dbReference>
<dbReference type="Gene3D" id="3.20.20.140">
    <property type="entry name" value="Metal-dependent hydrolases"/>
    <property type="match status" value="1"/>
</dbReference>
<proteinExistence type="predicted"/>
<dbReference type="PANTHER" id="PTHR47345">
    <property type="entry name" value="CUT9-INTERACTING PROTEIN SCN1"/>
    <property type="match status" value="1"/>
</dbReference>
<dbReference type="InterPro" id="IPR032466">
    <property type="entry name" value="Metal_Hydrolase"/>
</dbReference>
<dbReference type="InterPro" id="IPR001130">
    <property type="entry name" value="TatD-like"/>
</dbReference>
<protein>
    <submittedName>
        <fullName evidence="1">DNase family Scn1</fullName>
    </submittedName>
</protein>
<keyword evidence="2" id="KW-1185">Reference proteome</keyword>
<comment type="caution">
    <text evidence="1">The sequence shown here is derived from an EMBL/GenBank/DDBJ whole genome shotgun (WGS) entry which is preliminary data.</text>
</comment>
<dbReference type="Pfam" id="PF01026">
    <property type="entry name" value="TatD_DNase"/>
    <property type="match status" value="1"/>
</dbReference>
<organism evidence="1 2">
    <name type="scientific">Lyophyllum shimeji</name>
    <name type="common">Hon-shimeji</name>
    <name type="synonym">Tricholoma shimeji</name>
    <dbReference type="NCBI Taxonomy" id="47721"/>
    <lineage>
        <taxon>Eukaryota</taxon>
        <taxon>Fungi</taxon>
        <taxon>Dikarya</taxon>
        <taxon>Basidiomycota</taxon>
        <taxon>Agaricomycotina</taxon>
        <taxon>Agaricomycetes</taxon>
        <taxon>Agaricomycetidae</taxon>
        <taxon>Agaricales</taxon>
        <taxon>Tricholomatineae</taxon>
        <taxon>Lyophyllaceae</taxon>
        <taxon>Lyophyllum</taxon>
    </lineage>
</organism>
<dbReference type="GO" id="GO:0016788">
    <property type="term" value="F:hydrolase activity, acting on ester bonds"/>
    <property type="evidence" value="ECO:0007669"/>
    <property type="project" value="InterPro"/>
</dbReference>
<evidence type="ECO:0000313" key="1">
    <source>
        <dbReference type="EMBL" id="GLB35823.1"/>
    </source>
</evidence>
<dbReference type="InterPro" id="IPR053044">
    <property type="entry name" value="Metallo-hydrolase/TatD-type"/>
</dbReference>
<dbReference type="PANTHER" id="PTHR47345:SF1">
    <property type="entry name" value="CUT9-INTERACTING PROTEIN SCN1"/>
    <property type="match status" value="1"/>
</dbReference>
<reference evidence="1" key="1">
    <citation type="submission" date="2022-07" db="EMBL/GenBank/DDBJ databases">
        <title>The genome of Lyophyllum shimeji provides insight into the initial evolution of ectomycorrhizal fungal genome.</title>
        <authorList>
            <person name="Kobayashi Y."/>
            <person name="Shibata T."/>
            <person name="Hirakawa H."/>
            <person name="Shigenobu S."/>
            <person name="Nishiyama T."/>
            <person name="Yamada A."/>
            <person name="Hasebe M."/>
            <person name="Kawaguchi M."/>
        </authorList>
    </citation>
    <scope>NUCLEOTIDE SEQUENCE</scope>
    <source>
        <strain evidence="1">AT787</strain>
    </source>
</reference>
<dbReference type="SUPFAM" id="SSF51556">
    <property type="entry name" value="Metallo-dependent hydrolases"/>
    <property type="match status" value="1"/>
</dbReference>
<dbReference type="Proteomes" id="UP001063166">
    <property type="component" value="Unassembled WGS sequence"/>
</dbReference>
<dbReference type="AlphaFoldDB" id="A0A9P3PI14"/>
<gene>
    <name evidence="1" type="primary">scn1</name>
    <name evidence="1" type="ORF">LshimejAT787_0301110</name>
</gene>
<name>A0A9P3PI14_LYOSH</name>
<evidence type="ECO:0000313" key="2">
    <source>
        <dbReference type="Proteomes" id="UP001063166"/>
    </source>
</evidence>
<sequence>MPDLPPPNVLEHIVDVHCHPTDAPSISLESMARLHITICAMSTMESDQQRVRDLALAHPTKVVPCFGYHPWFTYQISIHPHSSKDDHYRRLFLQAASPSSDHVAILEKLLPSLPEPTPLADILSDLRRNLEAFPEAMLGEVGLDRVFRVPFDYYAGPRQLTPFVVPLDHQLAILEAQLDLAAELGRNVSFHSVKSQLATVDLLARMQTKHRERWSHINIDLHSCGMSPQTWRDIEKRHPNVYLSLSTVINSRSPNHRALIAACSPDRLLVESDYNNVDRCAEQTWDMIKTVADVRGWPLETEWIDGLEEKDWGTVRRLEKNWHAFKAGNMSTSSTSRRSREK</sequence>
<dbReference type="OrthoDB" id="413993at2759"/>
<accession>A0A9P3PI14</accession>